<keyword evidence="7" id="KW-1185">Reference proteome</keyword>
<dbReference type="PANTHER" id="PTHR43687:SF1">
    <property type="entry name" value="FERREDOXIN III"/>
    <property type="match status" value="1"/>
</dbReference>
<dbReference type="AlphaFoldDB" id="A0A0H1QWU2"/>
<dbReference type="InterPro" id="IPR050572">
    <property type="entry name" value="Fe-S_Ferredoxin"/>
</dbReference>
<dbReference type="Pfam" id="PF13187">
    <property type="entry name" value="Fer4_9"/>
    <property type="match status" value="1"/>
</dbReference>
<evidence type="ECO:0000256" key="3">
    <source>
        <dbReference type="ARBA" id="ARBA00023004"/>
    </source>
</evidence>
<dbReference type="InterPro" id="IPR017900">
    <property type="entry name" value="4Fe4S_Fe_S_CS"/>
</dbReference>
<dbReference type="STRING" id="1550566.SZ63_11055"/>
<dbReference type="GO" id="GO:0016491">
    <property type="term" value="F:oxidoreductase activity"/>
    <property type="evidence" value="ECO:0007669"/>
    <property type="project" value="UniProtKB-ARBA"/>
</dbReference>
<protein>
    <submittedName>
        <fullName evidence="6">Ferredoxin</fullName>
    </submittedName>
</protein>
<dbReference type="PATRIC" id="fig|1550566.3.peg.2413"/>
<feature type="domain" description="4Fe-4S ferredoxin-type" evidence="5">
    <location>
        <begin position="1"/>
        <end position="30"/>
    </location>
</feature>
<dbReference type="EMBL" id="JXOJ01000007">
    <property type="protein sequence ID" value="KLK87410.1"/>
    <property type="molecule type" value="Genomic_DNA"/>
</dbReference>
<dbReference type="PROSITE" id="PS51379">
    <property type="entry name" value="4FE4S_FER_2"/>
    <property type="match status" value="2"/>
</dbReference>
<dbReference type="GeneID" id="4846262"/>
<dbReference type="PROSITE" id="PS00198">
    <property type="entry name" value="4FE4S_FER_1"/>
    <property type="match status" value="1"/>
</dbReference>
<proteinExistence type="predicted"/>
<keyword evidence="3" id="KW-0408">Iron</keyword>
<dbReference type="GO" id="GO:0051539">
    <property type="term" value="F:4 iron, 4 sulfur cluster binding"/>
    <property type="evidence" value="ECO:0007669"/>
    <property type="project" value="UniProtKB-KW"/>
</dbReference>
<comment type="caution">
    <text evidence="6">The sequence shown here is derived from an EMBL/GenBank/DDBJ whole genome shotgun (WGS) entry which is preliminary data.</text>
</comment>
<evidence type="ECO:0000313" key="6">
    <source>
        <dbReference type="EMBL" id="KLK87410.1"/>
    </source>
</evidence>
<dbReference type="GO" id="GO:0046872">
    <property type="term" value="F:metal ion binding"/>
    <property type="evidence" value="ECO:0007669"/>
    <property type="project" value="UniProtKB-KW"/>
</dbReference>
<dbReference type="RefSeq" id="WP_011844296.1">
    <property type="nucleotide sequence ID" value="NZ_JXOJ01000007.1"/>
</dbReference>
<dbReference type="PANTHER" id="PTHR43687">
    <property type="entry name" value="ADENYLYLSULFATE REDUCTASE, BETA SUBUNIT"/>
    <property type="match status" value="1"/>
</dbReference>
<dbReference type="Proteomes" id="UP000035301">
    <property type="component" value="Unassembled WGS sequence"/>
</dbReference>
<dbReference type="OrthoDB" id="5583at2157"/>
<dbReference type="InterPro" id="IPR017896">
    <property type="entry name" value="4Fe4S_Fe-S-bd"/>
</dbReference>
<reference evidence="6 7" key="1">
    <citation type="journal article" date="2015" name="Int. J. Syst. Evol. Microbiol.">
        <title>Methanoculleus sediminis sp. nov., a methanogen from sediments near a submarine mud volcano.</title>
        <authorList>
            <person name="Chen S.C."/>
            <person name="Chen M.F."/>
            <person name="Lai M.C."/>
            <person name="Weng C.Y."/>
            <person name="Wu S.Y."/>
            <person name="Lin S."/>
            <person name="Yang T.F."/>
            <person name="Chen P.C."/>
        </authorList>
    </citation>
    <scope>NUCLEOTIDE SEQUENCE [LARGE SCALE GENOMIC DNA]</scope>
    <source>
        <strain evidence="6 7">S3Fa</strain>
    </source>
</reference>
<keyword evidence="1" id="KW-0004">4Fe-4S</keyword>
<feature type="domain" description="4Fe-4S ferredoxin-type" evidence="5">
    <location>
        <begin position="31"/>
        <end position="57"/>
    </location>
</feature>
<organism evidence="6 7">
    <name type="scientific">Methanoculleus sediminis</name>
    <dbReference type="NCBI Taxonomy" id="1550566"/>
    <lineage>
        <taxon>Archaea</taxon>
        <taxon>Methanobacteriati</taxon>
        <taxon>Methanobacteriota</taxon>
        <taxon>Stenosarchaea group</taxon>
        <taxon>Methanomicrobia</taxon>
        <taxon>Methanomicrobiales</taxon>
        <taxon>Methanomicrobiaceae</taxon>
        <taxon>Methanoculleus</taxon>
    </lineage>
</organism>
<evidence type="ECO:0000256" key="4">
    <source>
        <dbReference type="ARBA" id="ARBA00023014"/>
    </source>
</evidence>
<evidence type="ECO:0000313" key="7">
    <source>
        <dbReference type="Proteomes" id="UP000035301"/>
    </source>
</evidence>
<keyword evidence="4" id="KW-0411">Iron-sulfur</keyword>
<dbReference type="Gene3D" id="3.30.70.20">
    <property type="match status" value="1"/>
</dbReference>
<sequence>MAAVVDIEKCTGCETCVDVCPASAITMEDGKAKVDVDLCVDCETCVDECPSEAISME</sequence>
<name>A0A0H1QWU2_9EURY</name>
<gene>
    <name evidence="6" type="ORF">SZ63_11055</name>
</gene>
<evidence type="ECO:0000259" key="5">
    <source>
        <dbReference type="PROSITE" id="PS51379"/>
    </source>
</evidence>
<dbReference type="SUPFAM" id="SSF54862">
    <property type="entry name" value="4Fe-4S ferredoxins"/>
    <property type="match status" value="1"/>
</dbReference>
<evidence type="ECO:0000256" key="1">
    <source>
        <dbReference type="ARBA" id="ARBA00022485"/>
    </source>
</evidence>
<accession>A0A0H1QWU2</accession>
<keyword evidence="2" id="KW-0479">Metal-binding</keyword>
<evidence type="ECO:0000256" key="2">
    <source>
        <dbReference type="ARBA" id="ARBA00022723"/>
    </source>
</evidence>